<feature type="non-terminal residue" evidence="2">
    <location>
        <position position="162"/>
    </location>
</feature>
<keyword evidence="1" id="KW-0472">Membrane</keyword>
<keyword evidence="1" id="KW-0812">Transmembrane</keyword>
<evidence type="ECO:0000313" key="3">
    <source>
        <dbReference type="Proteomes" id="UP000317036"/>
    </source>
</evidence>
<organism evidence="2 3">
    <name type="scientific">Paenibacillus cremeus</name>
    <dbReference type="NCBI Taxonomy" id="2163881"/>
    <lineage>
        <taxon>Bacteria</taxon>
        <taxon>Bacillati</taxon>
        <taxon>Bacillota</taxon>
        <taxon>Bacilli</taxon>
        <taxon>Bacillales</taxon>
        <taxon>Paenibacillaceae</taxon>
        <taxon>Paenibacillus</taxon>
    </lineage>
</organism>
<keyword evidence="3" id="KW-1185">Reference proteome</keyword>
<dbReference type="AlphaFoldDB" id="A0A559J7Q3"/>
<feature type="transmembrane region" description="Helical" evidence="1">
    <location>
        <begin position="119"/>
        <end position="142"/>
    </location>
</feature>
<keyword evidence="1" id="KW-1133">Transmembrane helix</keyword>
<name>A0A559J7Q3_9BACL</name>
<evidence type="ECO:0000256" key="1">
    <source>
        <dbReference type="SAM" id="Phobius"/>
    </source>
</evidence>
<evidence type="ECO:0000313" key="2">
    <source>
        <dbReference type="EMBL" id="TVX95918.1"/>
    </source>
</evidence>
<feature type="transmembrane region" description="Helical" evidence="1">
    <location>
        <begin position="76"/>
        <end position="99"/>
    </location>
</feature>
<reference evidence="2 3" key="1">
    <citation type="submission" date="2019-07" db="EMBL/GenBank/DDBJ databases">
        <authorList>
            <person name="Kim J."/>
        </authorList>
    </citation>
    <scope>NUCLEOTIDE SEQUENCE [LARGE SCALE GENOMIC DNA]</scope>
    <source>
        <strain evidence="2 3">JC52</strain>
    </source>
</reference>
<dbReference type="Proteomes" id="UP000317036">
    <property type="component" value="Unassembled WGS sequence"/>
</dbReference>
<comment type="caution">
    <text evidence="2">The sequence shown here is derived from an EMBL/GenBank/DDBJ whole genome shotgun (WGS) entry which is preliminary data.</text>
</comment>
<accession>A0A559J7Q3</accession>
<protein>
    <submittedName>
        <fullName evidence="2">Uncharacterized protein</fullName>
    </submittedName>
</protein>
<proteinExistence type="predicted"/>
<sequence length="162" mass="18071">MRSYLILSMCLLFLIQYFFPFDWLKNMVIGITLVAFAVSAMHARAVPRWFGISMMAIGIVLEFNKGEGFAGIRQGIFMNLPLIALVVLVPLLSVPLKLGGYFEAIDALLQRLKHHPRKLFAGITSVLFILGPILNLGSIRIVDELLKNLRLPPAMLAKSYAV</sequence>
<dbReference type="EMBL" id="VNJI01000141">
    <property type="protein sequence ID" value="TVX95918.1"/>
    <property type="molecule type" value="Genomic_DNA"/>
</dbReference>
<gene>
    <name evidence="2" type="ORF">FPZ49_35420</name>
</gene>